<reference evidence="2 3" key="1">
    <citation type="submission" date="2020-02" db="EMBL/GenBank/DDBJ databases">
        <authorList>
            <person name="Li X.-J."/>
            <person name="Han X.-M."/>
        </authorList>
    </citation>
    <scope>NUCLEOTIDE SEQUENCE [LARGE SCALE GENOMIC DNA]</scope>
    <source>
        <strain evidence="2 3">CCTCC AB 2017055</strain>
    </source>
</reference>
<gene>
    <name evidence="2" type="ORF">G1H10_07350</name>
</gene>
<organism evidence="2 3">
    <name type="scientific">Phytoactinopolyspora halotolerans</name>
    <dbReference type="NCBI Taxonomy" id="1981512"/>
    <lineage>
        <taxon>Bacteria</taxon>
        <taxon>Bacillati</taxon>
        <taxon>Actinomycetota</taxon>
        <taxon>Actinomycetes</taxon>
        <taxon>Jiangellales</taxon>
        <taxon>Jiangellaceae</taxon>
        <taxon>Phytoactinopolyspora</taxon>
    </lineage>
</organism>
<proteinExistence type="predicted"/>
<dbReference type="Pfam" id="PF00903">
    <property type="entry name" value="Glyoxalase"/>
    <property type="match status" value="1"/>
</dbReference>
<evidence type="ECO:0000313" key="3">
    <source>
        <dbReference type="Proteomes" id="UP000475214"/>
    </source>
</evidence>
<name>A0A6L9S5R6_9ACTN</name>
<dbReference type="AlphaFoldDB" id="A0A6L9S5R6"/>
<dbReference type="RefSeq" id="WP_163734916.1">
    <property type="nucleotide sequence ID" value="NZ_JAAGOA010000004.1"/>
</dbReference>
<accession>A0A6L9S5R6</accession>
<dbReference type="Proteomes" id="UP000475214">
    <property type="component" value="Unassembled WGS sequence"/>
</dbReference>
<dbReference type="InterPro" id="IPR029068">
    <property type="entry name" value="Glyas_Bleomycin-R_OHBP_Dase"/>
</dbReference>
<dbReference type="CDD" id="cd06587">
    <property type="entry name" value="VOC"/>
    <property type="match status" value="1"/>
</dbReference>
<dbReference type="EMBL" id="JAAGOA010000004">
    <property type="protein sequence ID" value="NED99983.1"/>
    <property type="molecule type" value="Genomic_DNA"/>
</dbReference>
<dbReference type="InterPro" id="IPR004360">
    <property type="entry name" value="Glyas_Fos-R_dOase_dom"/>
</dbReference>
<dbReference type="PROSITE" id="PS51819">
    <property type="entry name" value="VOC"/>
    <property type="match status" value="1"/>
</dbReference>
<dbReference type="InterPro" id="IPR037523">
    <property type="entry name" value="VOC_core"/>
</dbReference>
<evidence type="ECO:0000259" key="1">
    <source>
        <dbReference type="PROSITE" id="PS51819"/>
    </source>
</evidence>
<sequence length="116" mass="12657">MKLTFIYQAVDDLPAALAFYRDELGLDESWREGESTVAFDLPGSPVQLMLDVPPDGGPGWKSGMFCEVPDVDTFVKEHPNITWVGDVFDLPDGRGATFTDPAGNTIHVFDQRPAAG</sequence>
<evidence type="ECO:0000313" key="2">
    <source>
        <dbReference type="EMBL" id="NED99983.1"/>
    </source>
</evidence>
<protein>
    <submittedName>
        <fullName evidence="2">VOC family protein</fullName>
    </submittedName>
</protein>
<keyword evidence="3" id="KW-1185">Reference proteome</keyword>
<dbReference type="SUPFAM" id="SSF54593">
    <property type="entry name" value="Glyoxalase/Bleomycin resistance protein/Dihydroxybiphenyl dioxygenase"/>
    <property type="match status" value="1"/>
</dbReference>
<comment type="caution">
    <text evidence="2">The sequence shown here is derived from an EMBL/GenBank/DDBJ whole genome shotgun (WGS) entry which is preliminary data.</text>
</comment>
<dbReference type="Gene3D" id="3.10.180.10">
    <property type="entry name" value="2,3-Dihydroxybiphenyl 1,2-Dioxygenase, domain 1"/>
    <property type="match status" value="1"/>
</dbReference>
<feature type="domain" description="VOC" evidence="1">
    <location>
        <begin position="2"/>
        <end position="111"/>
    </location>
</feature>